<evidence type="ECO:0000313" key="2">
    <source>
        <dbReference type="Proteomes" id="UP001501442"/>
    </source>
</evidence>
<sequence length="316" mass="35198">MYNVYGGRMSVTVPPKTWNPVIASDAEIQRYGLYPRPKSATQRKLWEQMYAHVSSWVVPDMCATNVHAAAPKYSIDSSPIWSGAVAKKVKSAPAFTGASYVFDEPKFDSVCKHASSYNLWSGLGGINSGRLMQNGIDNAGKGLNGDYAWWEVLSADPKNSLPEMEIKNFKVRAGDRIFAGISYYAPKKQVSFNFYNYRTKKAADLGPWGTIDTPKGSYLSSAFYDGSTAEQIVERTTVGKKPVMLRKPHGGYSHTHEAGFSNGRQDGEDFVFKNVWQYNMRANSIKLSEPVKFISKVKNEGAYLAQWNNKWDSCGS</sequence>
<dbReference type="Gene3D" id="2.60.120.700">
    <property type="entry name" value="Peptidase G1"/>
    <property type="match status" value="1"/>
</dbReference>
<keyword evidence="2" id="KW-1185">Reference proteome</keyword>
<proteinExistence type="predicted"/>
<reference evidence="2" key="1">
    <citation type="journal article" date="2019" name="Int. J. Syst. Evol. Microbiol.">
        <title>The Global Catalogue of Microorganisms (GCM) 10K type strain sequencing project: providing services to taxonomists for standard genome sequencing and annotation.</title>
        <authorList>
            <consortium name="The Broad Institute Genomics Platform"/>
            <consortium name="The Broad Institute Genome Sequencing Center for Infectious Disease"/>
            <person name="Wu L."/>
            <person name="Ma J."/>
        </authorList>
    </citation>
    <scope>NUCLEOTIDE SEQUENCE [LARGE SCALE GENOMIC DNA]</scope>
    <source>
        <strain evidence="2">JCM 17939</strain>
    </source>
</reference>
<dbReference type="InterPro" id="IPR013320">
    <property type="entry name" value="ConA-like_dom_sf"/>
</dbReference>
<dbReference type="InterPro" id="IPR038656">
    <property type="entry name" value="Peptidase_G1_sf"/>
</dbReference>
<gene>
    <name evidence="1" type="ORF">GCM10023196_083220</name>
</gene>
<dbReference type="Pfam" id="PF01828">
    <property type="entry name" value="Peptidase_A4"/>
    <property type="match status" value="1"/>
</dbReference>
<dbReference type="Proteomes" id="UP001501442">
    <property type="component" value="Unassembled WGS sequence"/>
</dbReference>
<dbReference type="EMBL" id="BAABHK010000016">
    <property type="protein sequence ID" value="GAA4635862.1"/>
    <property type="molecule type" value="Genomic_DNA"/>
</dbReference>
<organism evidence="1 2">
    <name type="scientific">Actinoallomurus vinaceus</name>
    <dbReference type="NCBI Taxonomy" id="1080074"/>
    <lineage>
        <taxon>Bacteria</taxon>
        <taxon>Bacillati</taxon>
        <taxon>Actinomycetota</taxon>
        <taxon>Actinomycetes</taxon>
        <taxon>Streptosporangiales</taxon>
        <taxon>Thermomonosporaceae</taxon>
        <taxon>Actinoallomurus</taxon>
    </lineage>
</organism>
<dbReference type="SUPFAM" id="SSF49899">
    <property type="entry name" value="Concanavalin A-like lectins/glucanases"/>
    <property type="match status" value="1"/>
</dbReference>
<accession>A0ABP8UQI0</accession>
<dbReference type="InterPro" id="IPR000250">
    <property type="entry name" value="Peptidase_G1"/>
</dbReference>
<evidence type="ECO:0000313" key="1">
    <source>
        <dbReference type="EMBL" id="GAA4635862.1"/>
    </source>
</evidence>
<name>A0ABP8UQI0_9ACTN</name>
<comment type="caution">
    <text evidence="1">The sequence shown here is derived from an EMBL/GenBank/DDBJ whole genome shotgun (WGS) entry which is preliminary data.</text>
</comment>
<protein>
    <submittedName>
        <fullName evidence="1">Uncharacterized protein</fullName>
    </submittedName>
</protein>